<feature type="region of interest" description="Disordered" evidence="1">
    <location>
        <begin position="381"/>
        <end position="404"/>
    </location>
</feature>
<proteinExistence type="predicted"/>
<gene>
    <name evidence="2" type="ORF">RDB_LOCUS11066</name>
</gene>
<evidence type="ECO:0000256" key="1">
    <source>
        <dbReference type="SAM" id="MobiDB-lite"/>
    </source>
</evidence>
<protein>
    <submittedName>
        <fullName evidence="2">Uncharacterized protein</fullName>
    </submittedName>
</protein>
<dbReference type="EMBL" id="CAJMWQ010000474">
    <property type="protein sequence ID" value="CAE6360426.1"/>
    <property type="molecule type" value="Genomic_DNA"/>
</dbReference>
<sequence length="555" mass="62197">MAKSPPSRMSSTLFSDLTTPKLQMRYAATDFIRHLLQHTGAEVSAFRRNCQVSYRLVEQIRDSYDALNKLIENAELTGSWEDYEKYNHAIDPLEELLLKILEVTEPEHKEYLLPVTSTTTLGLFKGFINNWVDHRNNIRTYFDQLRKDEPFKGLVIGSTNDDDEINTAQSHDDRALLQGLLKAIATNLPNVKRENTKLKATQAYQDLQSIVALQSGNPPQDILKEPLRVLTIKYAMIIYGLTELMGLTTDPDSELDGQLYAASVWDPAEKLSTNIHAHLRPKKDENVNLAQLQGMYDVLEKALEGDFSVDMPEAYYQLFKLVGKIGRAYHAQSILLASLCYDAASKFDKDSAIKNNTTRNSLENALVKTIKAFQAAGLSAESAPKGSSQNDVAEKNPAPNDAQPDCATLYGESINVIKKCFSTMSIEPDFDLLERFQDAQTKDQKRVQEVKLRLEKTTPPPVNLMLKVYIKEKSGEPNKSESVKVPQTTRLSYIKWIVEKGLPGTSSICFERHGEATQPAELPLDTKISTLLNADNKECILDVVVDKPKPTNGAQ</sequence>
<reference evidence="2" key="1">
    <citation type="submission" date="2021-01" db="EMBL/GenBank/DDBJ databases">
        <authorList>
            <person name="Kaushik A."/>
        </authorList>
    </citation>
    <scope>NUCLEOTIDE SEQUENCE</scope>
    <source>
        <strain evidence="2">AG1-1B</strain>
    </source>
</reference>
<evidence type="ECO:0000313" key="2">
    <source>
        <dbReference type="EMBL" id="CAE6360426.1"/>
    </source>
</evidence>
<comment type="caution">
    <text evidence="2">The sequence shown here is derived from an EMBL/GenBank/DDBJ whole genome shotgun (WGS) entry which is preliminary data.</text>
</comment>
<accession>A0A8H2WBR2</accession>
<dbReference type="Proteomes" id="UP000663826">
    <property type="component" value="Unassembled WGS sequence"/>
</dbReference>
<organism evidence="2 3">
    <name type="scientific">Rhizoctonia solani</name>
    <dbReference type="NCBI Taxonomy" id="456999"/>
    <lineage>
        <taxon>Eukaryota</taxon>
        <taxon>Fungi</taxon>
        <taxon>Dikarya</taxon>
        <taxon>Basidiomycota</taxon>
        <taxon>Agaricomycotina</taxon>
        <taxon>Agaricomycetes</taxon>
        <taxon>Cantharellales</taxon>
        <taxon>Ceratobasidiaceae</taxon>
        <taxon>Rhizoctonia</taxon>
    </lineage>
</organism>
<dbReference type="AlphaFoldDB" id="A0A8H2WBR2"/>
<evidence type="ECO:0000313" key="3">
    <source>
        <dbReference type="Proteomes" id="UP000663826"/>
    </source>
</evidence>
<name>A0A8H2WBR2_9AGAM</name>